<feature type="domain" description="HhH-GPD" evidence="6">
    <location>
        <begin position="41"/>
        <end position="189"/>
    </location>
</feature>
<organism evidence="7 8">
    <name type="scientific">Longibacter salinarum</name>
    <dbReference type="NCBI Taxonomy" id="1850348"/>
    <lineage>
        <taxon>Bacteria</taxon>
        <taxon>Pseudomonadati</taxon>
        <taxon>Rhodothermota</taxon>
        <taxon>Rhodothermia</taxon>
        <taxon>Rhodothermales</taxon>
        <taxon>Salisaetaceae</taxon>
        <taxon>Longibacter</taxon>
    </lineage>
</organism>
<dbReference type="GO" id="GO:0006285">
    <property type="term" value="P:base-excision repair, AP site formation"/>
    <property type="evidence" value="ECO:0007669"/>
    <property type="project" value="TreeGrafter"/>
</dbReference>
<evidence type="ECO:0000256" key="1">
    <source>
        <dbReference type="ARBA" id="ARBA00000086"/>
    </source>
</evidence>
<dbReference type="InterPro" id="IPR011257">
    <property type="entry name" value="DNA_glycosylase"/>
</dbReference>
<dbReference type="InterPro" id="IPR003265">
    <property type="entry name" value="HhH-GPD_domain"/>
</dbReference>
<dbReference type="PANTHER" id="PTHR43003:SF5">
    <property type="entry name" value="DNA-3-METHYLADENINE GLYCOSYLASE"/>
    <property type="match status" value="1"/>
</dbReference>
<dbReference type="GO" id="GO:0032993">
    <property type="term" value="C:protein-DNA complex"/>
    <property type="evidence" value="ECO:0007669"/>
    <property type="project" value="TreeGrafter"/>
</dbReference>
<dbReference type="FunFam" id="1.10.340.30:FF:000004">
    <property type="entry name" value="DNA-3-methyladenine glycosylase II"/>
    <property type="match status" value="1"/>
</dbReference>
<accession>A0A2A8CUG0</accession>
<dbReference type="InterPro" id="IPR051912">
    <property type="entry name" value="Alkylbase_DNA_Glycosylase/TA"/>
</dbReference>
<dbReference type="EMBL" id="PDEQ01000009">
    <property type="protein sequence ID" value="PEN11475.1"/>
    <property type="molecule type" value="Genomic_DNA"/>
</dbReference>
<dbReference type="GO" id="GO:0043916">
    <property type="term" value="F:DNA-7-methylguanine glycosylase activity"/>
    <property type="evidence" value="ECO:0007669"/>
    <property type="project" value="TreeGrafter"/>
</dbReference>
<evidence type="ECO:0000256" key="5">
    <source>
        <dbReference type="ARBA" id="ARBA00023204"/>
    </source>
</evidence>
<comment type="similarity">
    <text evidence="2">Belongs to the alkylbase DNA glycosidase AlkA family.</text>
</comment>
<gene>
    <name evidence="7" type="ORF">CRI94_15700</name>
</gene>
<dbReference type="PROSITE" id="PS00516">
    <property type="entry name" value="ALKYLBASE_DNA_GLYCOS"/>
    <property type="match status" value="1"/>
</dbReference>
<dbReference type="SMART" id="SM00478">
    <property type="entry name" value="ENDO3c"/>
    <property type="match status" value="1"/>
</dbReference>
<evidence type="ECO:0000313" key="8">
    <source>
        <dbReference type="Proteomes" id="UP000220102"/>
    </source>
</evidence>
<dbReference type="EC" id="3.2.2.21" evidence="3"/>
<keyword evidence="4" id="KW-0227">DNA damage</keyword>
<sequence length="189" mass="21513">MHDPFDDDILQAHVDDVWATNGPLALEAADDPFERLVTSIVNQQLSVASARTIRNRLFETCDITPQALLQAEPERLRNCGLSRQKTEYVRNVAEAFLQHEWTRASFADLNDEMVIDALTDIRGVGIWTAKMFLMFALGRPDVFPVEDLGIRNGMTTLYGESDRSRMREIADSWRPRRSLASLYLWRAAG</sequence>
<dbReference type="Gene3D" id="1.10.340.30">
    <property type="entry name" value="Hypothetical protein, domain 2"/>
    <property type="match status" value="1"/>
</dbReference>
<reference evidence="7 8" key="1">
    <citation type="submission" date="2017-10" db="EMBL/GenBank/DDBJ databases">
        <title>Draft genome of Longibacter Salinarum.</title>
        <authorList>
            <person name="Goh K.M."/>
            <person name="Shamsir M.S."/>
            <person name="Lim S.W."/>
        </authorList>
    </citation>
    <scope>NUCLEOTIDE SEQUENCE [LARGE SCALE GENOMIC DNA]</scope>
    <source>
        <strain evidence="7 8">KCTC 52045</strain>
    </source>
</reference>
<dbReference type="Gene3D" id="1.10.1670.40">
    <property type="match status" value="1"/>
</dbReference>
<comment type="catalytic activity">
    <reaction evidence="1">
        <text>Hydrolysis of alkylated DNA, releasing 3-methyladenine, 3-methylguanine, 7-methylguanine and 7-methyladenine.</text>
        <dbReference type="EC" id="3.2.2.21"/>
    </reaction>
</comment>
<evidence type="ECO:0000256" key="2">
    <source>
        <dbReference type="ARBA" id="ARBA00010817"/>
    </source>
</evidence>
<evidence type="ECO:0000256" key="3">
    <source>
        <dbReference type="ARBA" id="ARBA00012000"/>
    </source>
</evidence>
<dbReference type="InterPro" id="IPR000035">
    <property type="entry name" value="Alkylbase_DNA_glycsylse_CS"/>
</dbReference>
<dbReference type="SUPFAM" id="SSF48150">
    <property type="entry name" value="DNA-glycosylase"/>
    <property type="match status" value="1"/>
</dbReference>
<keyword evidence="8" id="KW-1185">Reference proteome</keyword>
<dbReference type="PANTHER" id="PTHR43003">
    <property type="entry name" value="DNA-3-METHYLADENINE GLYCOSYLASE"/>
    <property type="match status" value="1"/>
</dbReference>
<dbReference type="AlphaFoldDB" id="A0A2A8CUG0"/>
<evidence type="ECO:0000256" key="4">
    <source>
        <dbReference type="ARBA" id="ARBA00022763"/>
    </source>
</evidence>
<evidence type="ECO:0000259" key="6">
    <source>
        <dbReference type="SMART" id="SM00478"/>
    </source>
</evidence>
<keyword evidence="5" id="KW-0234">DNA repair</keyword>
<dbReference type="OrthoDB" id="9785929at2"/>
<dbReference type="Pfam" id="PF00730">
    <property type="entry name" value="HhH-GPD"/>
    <property type="match status" value="1"/>
</dbReference>
<dbReference type="Proteomes" id="UP000220102">
    <property type="component" value="Unassembled WGS sequence"/>
</dbReference>
<proteinExistence type="inferred from homology"/>
<dbReference type="GO" id="GO:0032131">
    <property type="term" value="F:alkylated DNA binding"/>
    <property type="evidence" value="ECO:0007669"/>
    <property type="project" value="TreeGrafter"/>
</dbReference>
<name>A0A2A8CUG0_9BACT</name>
<comment type="caution">
    <text evidence="7">The sequence shown here is derived from an EMBL/GenBank/DDBJ whole genome shotgun (WGS) entry which is preliminary data.</text>
</comment>
<dbReference type="GO" id="GO:0006307">
    <property type="term" value="P:DNA alkylation repair"/>
    <property type="evidence" value="ECO:0007669"/>
    <property type="project" value="TreeGrafter"/>
</dbReference>
<dbReference type="RefSeq" id="WP_098078121.1">
    <property type="nucleotide sequence ID" value="NZ_PDEQ01000009.1"/>
</dbReference>
<protein>
    <recommendedName>
        <fullName evidence="3">DNA-3-methyladenine glycosylase II</fullName>
        <ecNumber evidence="3">3.2.2.21</ecNumber>
    </recommendedName>
</protein>
<dbReference type="CDD" id="cd00056">
    <property type="entry name" value="ENDO3c"/>
    <property type="match status" value="1"/>
</dbReference>
<dbReference type="GO" id="GO:0008725">
    <property type="term" value="F:DNA-3-methyladenine glycosylase activity"/>
    <property type="evidence" value="ECO:0007669"/>
    <property type="project" value="TreeGrafter"/>
</dbReference>
<evidence type="ECO:0000313" key="7">
    <source>
        <dbReference type="EMBL" id="PEN11475.1"/>
    </source>
</evidence>